<dbReference type="KEGG" id="dli:dnl_09210"/>
<name>A0A975B4M1_9BACT</name>
<sequence length="375" mass="41561">MNPSQITAFEKLLKTGFCPDPESTLSPFLNGLAHPTLDKTGWVISHRLLKLRHQLSTIQETTAAILATQTQYRNPWLKILAARAKEAGTLSDQGALVQLVTNLGPAASWVEQTLNESCLTPTRFTEQERRLLGVSAEQAQALPMLTRIMAAAAQCISFKNQPLPEIAPIDPAGIRTDINWCPGRLLNLPGKHADTGFILSGSGENQPQSDTMTWVLANPWIFLLAAITYAQDSWKAESRGGLLLELPPGQAAHQPSEIQVLVMGHQGDELQCGTLADLIFRVLDHLNMGIFDLMPSPSELNTCLTPMISSILQNRVWQYREGMSGEQGTYEIHPEFSDECYRIAGARSFNRHGQNIRQAIRFQAEQMRAENRSIK</sequence>
<protein>
    <submittedName>
        <fullName evidence="1">Uncharacterized protein</fullName>
    </submittedName>
</protein>
<keyword evidence="2" id="KW-1185">Reference proteome</keyword>
<organism evidence="1 2">
    <name type="scientific">Desulfonema limicola</name>
    <dbReference type="NCBI Taxonomy" id="45656"/>
    <lineage>
        <taxon>Bacteria</taxon>
        <taxon>Pseudomonadati</taxon>
        <taxon>Thermodesulfobacteriota</taxon>
        <taxon>Desulfobacteria</taxon>
        <taxon>Desulfobacterales</taxon>
        <taxon>Desulfococcaceae</taxon>
        <taxon>Desulfonema</taxon>
    </lineage>
</organism>
<evidence type="ECO:0000313" key="1">
    <source>
        <dbReference type="EMBL" id="QTA78691.1"/>
    </source>
</evidence>
<dbReference type="RefSeq" id="WP_207690519.1">
    <property type="nucleotide sequence ID" value="NZ_CP061799.1"/>
</dbReference>
<reference evidence="1" key="1">
    <citation type="journal article" date="2021" name="Microb. Physiol.">
        <title>Proteogenomic Insights into the Physiology of Marine, Sulfate-Reducing, Filamentous Desulfonema limicola and Desulfonema magnum.</title>
        <authorList>
            <person name="Schnaars V."/>
            <person name="Wohlbrand L."/>
            <person name="Scheve S."/>
            <person name="Hinrichs C."/>
            <person name="Reinhardt R."/>
            <person name="Rabus R."/>
        </authorList>
    </citation>
    <scope>NUCLEOTIDE SEQUENCE</scope>
    <source>
        <strain evidence="1">5ac10</strain>
    </source>
</reference>
<dbReference type="EMBL" id="CP061799">
    <property type="protein sequence ID" value="QTA78691.1"/>
    <property type="molecule type" value="Genomic_DNA"/>
</dbReference>
<dbReference type="AlphaFoldDB" id="A0A975B4M1"/>
<gene>
    <name evidence="1" type="ORF">dnl_09210</name>
</gene>
<proteinExistence type="predicted"/>
<dbReference type="Proteomes" id="UP000663720">
    <property type="component" value="Chromosome"/>
</dbReference>
<evidence type="ECO:0000313" key="2">
    <source>
        <dbReference type="Proteomes" id="UP000663720"/>
    </source>
</evidence>
<accession>A0A975B4M1</accession>